<feature type="domain" description="DUF3592" evidence="2">
    <location>
        <begin position="40"/>
        <end position="109"/>
    </location>
</feature>
<name>A0A1H5MBD5_9MICC</name>
<keyword evidence="1" id="KW-0812">Transmembrane</keyword>
<evidence type="ECO:0000313" key="3">
    <source>
        <dbReference type="EMBL" id="SEE86077.1"/>
    </source>
</evidence>
<feature type="transmembrane region" description="Helical" evidence="1">
    <location>
        <begin position="6"/>
        <end position="24"/>
    </location>
</feature>
<dbReference type="Proteomes" id="UP000182725">
    <property type="component" value="Unassembled WGS sequence"/>
</dbReference>
<dbReference type="RefSeq" id="WP_074712152.1">
    <property type="nucleotide sequence ID" value="NZ_FNTV01000001.1"/>
</dbReference>
<dbReference type="InterPro" id="IPR021994">
    <property type="entry name" value="DUF3592"/>
</dbReference>
<sequence>MKIALYIIWALFVVGAIAALTQTIRKAKYQERLIASWPKVQATVTGSRQGWTNGGANTNRNVRFWPQYQFIDPQGALYFGESEVSYANRPEPGEILEVAFNPANPNQSFQVDAPSKLMIGCLIPVFVFIGIIMFWAIGWFTQA</sequence>
<dbReference type="AlphaFoldDB" id="A0A1H5MBD5"/>
<reference evidence="3 4" key="1">
    <citation type="submission" date="2016-10" db="EMBL/GenBank/DDBJ databases">
        <authorList>
            <person name="de Groot N.N."/>
        </authorList>
    </citation>
    <scope>NUCLEOTIDE SEQUENCE [LARGE SCALE GENOMIC DNA]</scope>
    <source>
        <strain evidence="3 4">DSM 22274</strain>
    </source>
</reference>
<evidence type="ECO:0000313" key="4">
    <source>
        <dbReference type="Proteomes" id="UP000182725"/>
    </source>
</evidence>
<evidence type="ECO:0000259" key="2">
    <source>
        <dbReference type="Pfam" id="PF12158"/>
    </source>
</evidence>
<feature type="transmembrane region" description="Helical" evidence="1">
    <location>
        <begin position="117"/>
        <end position="140"/>
    </location>
</feature>
<organism evidence="3 4">
    <name type="scientific">Arthrobacter alpinus</name>
    <dbReference type="NCBI Taxonomy" id="656366"/>
    <lineage>
        <taxon>Bacteria</taxon>
        <taxon>Bacillati</taxon>
        <taxon>Actinomycetota</taxon>
        <taxon>Actinomycetes</taxon>
        <taxon>Micrococcales</taxon>
        <taxon>Micrococcaceae</taxon>
        <taxon>Arthrobacter</taxon>
    </lineage>
</organism>
<dbReference type="EMBL" id="FNTV01000001">
    <property type="protein sequence ID" value="SEE86077.1"/>
    <property type="molecule type" value="Genomic_DNA"/>
</dbReference>
<accession>A0A1H5MBD5</accession>
<protein>
    <recommendedName>
        <fullName evidence="2">DUF3592 domain-containing protein</fullName>
    </recommendedName>
</protein>
<gene>
    <name evidence="3" type="ORF">SAMN04489740_2825</name>
</gene>
<keyword evidence="1" id="KW-1133">Transmembrane helix</keyword>
<proteinExistence type="predicted"/>
<keyword evidence="1" id="KW-0472">Membrane</keyword>
<dbReference type="Pfam" id="PF12158">
    <property type="entry name" value="DUF3592"/>
    <property type="match status" value="1"/>
</dbReference>
<evidence type="ECO:0000256" key="1">
    <source>
        <dbReference type="SAM" id="Phobius"/>
    </source>
</evidence>